<organism evidence="16 17">
    <name type="scientific">Halteria grandinella</name>
    <dbReference type="NCBI Taxonomy" id="5974"/>
    <lineage>
        <taxon>Eukaryota</taxon>
        <taxon>Sar</taxon>
        <taxon>Alveolata</taxon>
        <taxon>Ciliophora</taxon>
        <taxon>Intramacronucleata</taxon>
        <taxon>Spirotrichea</taxon>
        <taxon>Stichotrichia</taxon>
        <taxon>Sporadotrichida</taxon>
        <taxon>Halteriidae</taxon>
        <taxon>Halteria</taxon>
    </lineage>
</organism>
<keyword evidence="6" id="KW-0479">Metal-binding</keyword>
<evidence type="ECO:0000256" key="12">
    <source>
        <dbReference type="ARBA" id="ARBA00023317"/>
    </source>
</evidence>
<keyword evidence="12" id="KW-0670">Pyruvate</keyword>
<dbReference type="EC" id="2.7.1.40" evidence="4 13"/>
<dbReference type="InterPro" id="IPR015793">
    <property type="entry name" value="Pyrv_Knase_brl"/>
</dbReference>
<dbReference type="GO" id="GO:0004743">
    <property type="term" value="F:pyruvate kinase activity"/>
    <property type="evidence" value="ECO:0007669"/>
    <property type="project" value="UniProtKB-EC"/>
</dbReference>
<dbReference type="InterPro" id="IPR001697">
    <property type="entry name" value="Pyr_Knase"/>
</dbReference>
<dbReference type="PROSITE" id="PS00110">
    <property type="entry name" value="PYRUVATE_KINASE"/>
    <property type="match status" value="1"/>
</dbReference>
<dbReference type="InterPro" id="IPR011037">
    <property type="entry name" value="Pyrv_Knase-like_insert_dom_sf"/>
</dbReference>
<dbReference type="InterPro" id="IPR015813">
    <property type="entry name" value="Pyrv/PenolPyrv_kinase-like_dom"/>
</dbReference>
<gene>
    <name evidence="16" type="ORF">FGO68_gene7344</name>
</gene>
<dbReference type="GO" id="GO:0030955">
    <property type="term" value="F:potassium ion binding"/>
    <property type="evidence" value="ECO:0007669"/>
    <property type="project" value="InterPro"/>
</dbReference>
<proteinExistence type="inferred from homology"/>
<dbReference type="InterPro" id="IPR015795">
    <property type="entry name" value="Pyrv_Knase_C"/>
</dbReference>
<evidence type="ECO:0000256" key="3">
    <source>
        <dbReference type="ARBA" id="ARBA00008663"/>
    </source>
</evidence>
<dbReference type="InterPro" id="IPR040442">
    <property type="entry name" value="Pyrv_kinase-like_dom_sf"/>
</dbReference>
<dbReference type="Gene3D" id="3.40.1380.20">
    <property type="entry name" value="Pyruvate kinase, C-terminal domain"/>
    <property type="match status" value="1"/>
</dbReference>
<evidence type="ECO:0000256" key="9">
    <source>
        <dbReference type="ARBA" id="ARBA00022840"/>
    </source>
</evidence>
<evidence type="ECO:0000256" key="11">
    <source>
        <dbReference type="ARBA" id="ARBA00023152"/>
    </source>
</evidence>
<comment type="similarity">
    <text evidence="3 13">Belongs to the pyruvate kinase family.</text>
</comment>
<protein>
    <recommendedName>
        <fullName evidence="4 13">Pyruvate kinase</fullName>
        <ecNumber evidence="4 13">2.7.1.40</ecNumber>
    </recommendedName>
</protein>
<name>A0A8J8NQV1_HALGN</name>
<dbReference type="Pfam" id="PF00224">
    <property type="entry name" value="PK"/>
    <property type="match status" value="1"/>
</dbReference>
<keyword evidence="7" id="KW-0547">Nucleotide-binding</keyword>
<accession>A0A8J8NQV1</accession>
<dbReference type="PRINTS" id="PR01050">
    <property type="entry name" value="PYRUVTKNASE"/>
</dbReference>
<dbReference type="SUPFAM" id="SSF51621">
    <property type="entry name" value="Phosphoenolpyruvate/pyruvate domain"/>
    <property type="match status" value="1"/>
</dbReference>
<evidence type="ECO:0000256" key="13">
    <source>
        <dbReference type="RuleBase" id="RU000504"/>
    </source>
</evidence>
<evidence type="ECO:0000256" key="10">
    <source>
        <dbReference type="ARBA" id="ARBA00022842"/>
    </source>
</evidence>
<evidence type="ECO:0000259" key="14">
    <source>
        <dbReference type="Pfam" id="PF00224"/>
    </source>
</evidence>
<dbReference type="Gene3D" id="2.40.33.10">
    <property type="entry name" value="PK beta-barrel domain-like"/>
    <property type="match status" value="1"/>
</dbReference>
<dbReference type="SUPFAM" id="SSF50800">
    <property type="entry name" value="PK beta-barrel domain-like"/>
    <property type="match status" value="1"/>
</dbReference>
<keyword evidence="9" id="KW-0067">ATP-binding</keyword>
<dbReference type="Proteomes" id="UP000785679">
    <property type="component" value="Unassembled WGS sequence"/>
</dbReference>
<dbReference type="InterPro" id="IPR018209">
    <property type="entry name" value="Pyrv_Knase_AS"/>
</dbReference>
<dbReference type="InterPro" id="IPR036918">
    <property type="entry name" value="Pyrv_Knase_C_sf"/>
</dbReference>
<evidence type="ECO:0000256" key="7">
    <source>
        <dbReference type="ARBA" id="ARBA00022741"/>
    </source>
</evidence>
<keyword evidence="10 13" id="KW-0460">Magnesium</keyword>
<evidence type="ECO:0000256" key="1">
    <source>
        <dbReference type="ARBA" id="ARBA00001958"/>
    </source>
</evidence>
<dbReference type="OrthoDB" id="108365at2759"/>
<keyword evidence="17" id="KW-1185">Reference proteome</keyword>
<evidence type="ECO:0000313" key="17">
    <source>
        <dbReference type="Proteomes" id="UP000785679"/>
    </source>
</evidence>
<comment type="cofactor">
    <cofactor evidence="1">
        <name>K(+)</name>
        <dbReference type="ChEBI" id="CHEBI:29103"/>
    </cofactor>
</comment>
<dbReference type="GO" id="GO:0005524">
    <property type="term" value="F:ATP binding"/>
    <property type="evidence" value="ECO:0007669"/>
    <property type="project" value="UniProtKB-KW"/>
</dbReference>
<dbReference type="AlphaFoldDB" id="A0A8J8NQV1"/>
<dbReference type="Pfam" id="PF02887">
    <property type="entry name" value="PK_C"/>
    <property type="match status" value="1"/>
</dbReference>
<keyword evidence="11 13" id="KW-0324">Glycolysis</keyword>
<reference evidence="16" key="1">
    <citation type="submission" date="2019-06" db="EMBL/GenBank/DDBJ databases">
        <authorList>
            <person name="Zheng W."/>
        </authorList>
    </citation>
    <scope>NUCLEOTIDE SEQUENCE</scope>
    <source>
        <strain evidence="16">QDHG01</strain>
    </source>
</reference>
<evidence type="ECO:0000256" key="4">
    <source>
        <dbReference type="ARBA" id="ARBA00012142"/>
    </source>
</evidence>
<dbReference type="Gene3D" id="3.20.20.60">
    <property type="entry name" value="Phosphoenolpyruvate-binding domains"/>
    <property type="match status" value="1"/>
</dbReference>
<comment type="pathway">
    <text evidence="2 13">Carbohydrate degradation; glycolysis; pyruvate from D-glyceraldehyde 3-phosphate: step 5/5.</text>
</comment>
<evidence type="ECO:0000256" key="8">
    <source>
        <dbReference type="ARBA" id="ARBA00022777"/>
    </source>
</evidence>
<evidence type="ECO:0000256" key="6">
    <source>
        <dbReference type="ARBA" id="ARBA00022723"/>
    </source>
</evidence>
<dbReference type="EMBL" id="RRYP01008367">
    <property type="protein sequence ID" value="TNV79823.1"/>
    <property type="molecule type" value="Genomic_DNA"/>
</dbReference>
<keyword evidence="5 13" id="KW-0808">Transferase</keyword>
<sequence length="535" mass="59584">MNAKESVKLYKYLVMAETTAANTQVLKFDPENLRLNKRHTKILGTLNKKTTNSMLNDYIVAGMDGIRVFCDDGYETCKRLIDTAREAAVAQSRRIVVSIELRQQRKMFVGPIENDQVMQVKIGDQLQITSKDHIIGKKGIISVKNCTDFPQSLMKRLVFFDMGSICAFIKSVEKDCIHCEIQNEGHIYENSQVSFSGENSGMGVGEGGVSGDDNIKEESDSQLSKDIAFCVQNDVDYIIHSVYEGRQEIIDMKKIIQEETERAVGKPALSGQGEVKIIAKLENEEAIKDIEEILNVADAILIPRGVLGTVLPIEKISWIQKSVIKFCNHAAKPCILASQFLDSMVNNPFPLRAEVTDIHSAVMDGADCLLLNSETTIGRYPLEALKTMHDVCVSAEQHFNYQEFFLEMLTTAKKPMLKVEAVANSCVKSAFNLQSPVIISVTDIGRVSRMISKYKPYSQVIVISTSARLANQSCLSRSLNGLCVNDISNVNMMIIDVLNILREQGDVVENDDIVFVSGVMDAQIKSQFQMKLIQV</sequence>
<comment type="caution">
    <text evidence="16">The sequence shown here is derived from an EMBL/GenBank/DDBJ whole genome shotgun (WGS) entry which is preliminary data.</text>
</comment>
<comment type="catalytic activity">
    <reaction evidence="13">
        <text>pyruvate + ATP = phosphoenolpyruvate + ADP + H(+)</text>
        <dbReference type="Rhea" id="RHEA:18157"/>
        <dbReference type="ChEBI" id="CHEBI:15361"/>
        <dbReference type="ChEBI" id="CHEBI:15378"/>
        <dbReference type="ChEBI" id="CHEBI:30616"/>
        <dbReference type="ChEBI" id="CHEBI:58702"/>
        <dbReference type="ChEBI" id="CHEBI:456216"/>
        <dbReference type="EC" id="2.7.1.40"/>
    </reaction>
</comment>
<dbReference type="GO" id="GO:0000287">
    <property type="term" value="F:magnesium ion binding"/>
    <property type="evidence" value="ECO:0007669"/>
    <property type="project" value="InterPro"/>
</dbReference>
<keyword evidence="8 13" id="KW-0418">Kinase</keyword>
<evidence type="ECO:0000259" key="15">
    <source>
        <dbReference type="Pfam" id="PF02887"/>
    </source>
</evidence>
<evidence type="ECO:0000256" key="2">
    <source>
        <dbReference type="ARBA" id="ARBA00004997"/>
    </source>
</evidence>
<evidence type="ECO:0000256" key="5">
    <source>
        <dbReference type="ARBA" id="ARBA00022679"/>
    </source>
</evidence>
<feature type="domain" description="Pyruvate kinase C-terminal" evidence="15">
    <location>
        <begin position="420"/>
        <end position="521"/>
    </location>
</feature>
<dbReference type="UniPathway" id="UPA00109">
    <property type="reaction ID" value="UER00188"/>
</dbReference>
<feature type="domain" description="Pyruvate kinase barrel" evidence="14">
    <location>
        <begin position="38"/>
        <end position="384"/>
    </location>
</feature>
<evidence type="ECO:0000313" key="16">
    <source>
        <dbReference type="EMBL" id="TNV79823.1"/>
    </source>
</evidence>
<dbReference type="SUPFAM" id="SSF52935">
    <property type="entry name" value="PK C-terminal domain-like"/>
    <property type="match status" value="1"/>
</dbReference>
<dbReference type="InterPro" id="IPR015806">
    <property type="entry name" value="Pyrv_Knase_insert_dom_sf"/>
</dbReference>
<dbReference type="PANTHER" id="PTHR11817">
    <property type="entry name" value="PYRUVATE KINASE"/>
    <property type="match status" value="1"/>
</dbReference>
<dbReference type="GO" id="GO:0016301">
    <property type="term" value="F:kinase activity"/>
    <property type="evidence" value="ECO:0007669"/>
    <property type="project" value="UniProtKB-KW"/>
</dbReference>